<dbReference type="EMBL" id="JAAKFY010000002">
    <property type="protein sequence ID" value="KAF3861222.1"/>
    <property type="molecule type" value="Genomic_DNA"/>
</dbReference>
<comment type="caution">
    <text evidence="2">The sequence shown here is derived from an EMBL/GenBank/DDBJ whole genome shotgun (WGS) entry which is preliminary data.</text>
</comment>
<accession>A0A7J5ZHD1</accession>
<reference evidence="2 3" key="1">
    <citation type="submission" date="2020-03" db="EMBL/GenBank/DDBJ databases">
        <title>Dissostichus mawsoni Genome sequencing and assembly.</title>
        <authorList>
            <person name="Park H."/>
        </authorList>
    </citation>
    <scope>NUCLEOTIDE SEQUENCE [LARGE SCALE GENOMIC DNA]</scope>
    <source>
        <strain evidence="2">DM0001</strain>
        <tissue evidence="2">Muscle</tissue>
    </source>
</reference>
<sequence length="158" mass="16858">MHLCPPSSPTPTLICCPPAPTEPPPPSSVAPRPPQSPPDAHLEDATRSLHKALALEGLRDWYLRNTLGPPSNQVKVNGGVKGQGGGGAGSSSSRPIRRRRCRTQQPSVDRRCTPGVLTPPSSGPRPLSKRGRLLDSGLTPQPIRTQRGGDKQDNQYQS</sequence>
<evidence type="ECO:0000313" key="2">
    <source>
        <dbReference type="EMBL" id="KAF3861222.1"/>
    </source>
</evidence>
<feature type="region of interest" description="Disordered" evidence="1">
    <location>
        <begin position="1"/>
        <end position="46"/>
    </location>
</feature>
<feature type="compositionally biased region" description="Gly residues" evidence="1">
    <location>
        <begin position="79"/>
        <end position="89"/>
    </location>
</feature>
<organism evidence="2 3">
    <name type="scientific">Dissostichus mawsoni</name>
    <name type="common">Antarctic cod</name>
    <dbReference type="NCBI Taxonomy" id="36200"/>
    <lineage>
        <taxon>Eukaryota</taxon>
        <taxon>Metazoa</taxon>
        <taxon>Chordata</taxon>
        <taxon>Craniata</taxon>
        <taxon>Vertebrata</taxon>
        <taxon>Euteleostomi</taxon>
        <taxon>Actinopterygii</taxon>
        <taxon>Neopterygii</taxon>
        <taxon>Teleostei</taxon>
        <taxon>Neoteleostei</taxon>
        <taxon>Acanthomorphata</taxon>
        <taxon>Eupercaria</taxon>
        <taxon>Perciformes</taxon>
        <taxon>Notothenioidei</taxon>
        <taxon>Nototheniidae</taxon>
        <taxon>Dissostichus</taxon>
    </lineage>
</organism>
<evidence type="ECO:0000313" key="3">
    <source>
        <dbReference type="Proteomes" id="UP000518266"/>
    </source>
</evidence>
<feature type="compositionally biased region" description="Pro residues" evidence="1">
    <location>
        <begin position="17"/>
        <end position="37"/>
    </location>
</feature>
<protein>
    <submittedName>
        <fullName evidence="2">Uncharacterized protein</fullName>
    </submittedName>
</protein>
<gene>
    <name evidence="2" type="ORF">F7725_001477</name>
</gene>
<dbReference type="AlphaFoldDB" id="A0A7J5ZHD1"/>
<name>A0A7J5ZHD1_DISMA</name>
<keyword evidence="3" id="KW-1185">Reference proteome</keyword>
<proteinExistence type="predicted"/>
<feature type="non-terminal residue" evidence="2">
    <location>
        <position position="158"/>
    </location>
</feature>
<feature type="region of interest" description="Disordered" evidence="1">
    <location>
        <begin position="63"/>
        <end position="158"/>
    </location>
</feature>
<feature type="compositionally biased region" description="Basic and acidic residues" evidence="1">
    <location>
        <begin position="147"/>
        <end position="158"/>
    </location>
</feature>
<dbReference type="Proteomes" id="UP000518266">
    <property type="component" value="Unassembled WGS sequence"/>
</dbReference>
<evidence type="ECO:0000256" key="1">
    <source>
        <dbReference type="SAM" id="MobiDB-lite"/>
    </source>
</evidence>
<dbReference type="OrthoDB" id="10063592at2759"/>